<dbReference type="SUPFAM" id="SSF56601">
    <property type="entry name" value="beta-lactamase/transpeptidase-like"/>
    <property type="match status" value="1"/>
</dbReference>
<dbReference type="GO" id="GO:0000270">
    <property type="term" value="P:peptidoglycan metabolic process"/>
    <property type="evidence" value="ECO:0007669"/>
    <property type="project" value="TreeGrafter"/>
</dbReference>
<dbReference type="InterPro" id="IPR000667">
    <property type="entry name" value="Peptidase_S13"/>
</dbReference>
<evidence type="ECO:0000256" key="2">
    <source>
        <dbReference type="ARBA" id="ARBA00022801"/>
    </source>
</evidence>
<dbReference type="AlphaFoldDB" id="A0A4R5FM40"/>
<dbReference type="Pfam" id="PF02113">
    <property type="entry name" value="Peptidase_S13"/>
    <property type="match status" value="1"/>
</dbReference>
<dbReference type="PANTHER" id="PTHR30023">
    <property type="entry name" value="D-ALANYL-D-ALANINE CARBOXYPEPTIDASE"/>
    <property type="match status" value="1"/>
</dbReference>
<protein>
    <submittedName>
        <fullName evidence="3">D-alanyl-D-alanine carboxypeptidase/D-alanyl-D-alanine-endopeptidase</fullName>
        <ecNumber evidence="3">3.4.16.4</ecNumber>
    </submittedName>
</protein>
<dbReference type="EMBL" id="SMLD01000036">
    <property type="protein sequence ID" value="TDE53612.1"/>
    <property type="molecule type" value="Genomic_DNA"/>
</dbReference>
<dbReference type="NCBIfam" id="TIGR00666">
    <property type="entry name" value="PBP4"/>
    <property type="match status" value="1"/>
</dbReference>
<reference evidence="3 4" key="1">
    <citation type="submission" date="2019-03" db="EMBL/GenBank/DDBJ databases">
        <title>Draft genome sequences of novel Actinobacteria.</title>
        <authorList>
            <person name="Sahin N."/>
            <person name="Ay H."/>
            <person name="Saygin H."/>
        </authorList>
    </citation>
    <scope>NUCLEOTIDE SEQUENCE [LARGE SCALE GENOMIC DNA]</scope>
    <source>
        <strain evidence="3 4">6K102</strain>
    </source>
</reference>
<proteinExistence type="inferred from homology"/>
<dbReference type="InterPro" id="IPR012338">
    <property type="entry name" value="Beta-lactam/transpept-like"/>
</dbReference>
<dbReference type="Gene3D" id="3.40.710.10">
    <property type="entry name" value="DD-peptidase/beta-lactamase superfamily"/>
    <property type="match status" value="2"/>
</dbReference>
<dbReference type="Proteomes" id="UP000295136">
    <property type="component" value="Unassembled WGS sequence"/>
</dbReference>
<dbReference type="InterPro" id="IPR006311">
    <property type="entry name" value="TAT_signal"/>
</dbReference>
<keyword evidence="3" id="KW-0645">Protease</keyword>
<keyword evidence="3" id="KW-0121">Carboxypeptidase</keyword>
<dbReference type="GO" id="GO:0006508">
    <property type="term" value="P:proteolysis"/>
    <property type="evidence" value="ECO:0007669"/>
    <property type="project" value="InterPro"/>
</dbReference>
<evidence type="ECO:0000256" key="1">
    <source>
        <dbReference type="ARBA" id="ARBA00006096"/>
    </source>
</evidence>
<dbReference type="EC" id="3.4.16.4" evidence="3"/>
<sequence>MATSPTHLDAWQLSRRSVLGLLGAVPLAGTLTAAPRPVQAAAPDAELARRIEEIMARPAFGGARWGAHFYAPDTGESIYALNTGEPFVAGSSSKVFVGGTAFLTLGHDRRLPTRVYRTGPVRGGVLHGDLVLVAGGDLLLAGRLRSDGSLALPDPDHTYHTTPGAGPVSADPVRELRRLAAEVATRIKRVEGRVLVDGTLFREGTENLANGVTATISPVMLNDNLVDVSVGPGSRPGMPAALDVSPRSSYVRIVNEVRTIAAAEAASARPLAFADDVRHPDGTRTVRLTGDIPDDSPGLFRAYFVPEPAAFTQAIFARLLRDKGVRIGARRGATTGSGARRLVAEYLSPVLSDQLKPMLKVSSNLHTEAFPYLIGAIAGRDPDDPKAAGQRVRRELFEKAGFDPEPPGSAQNQYTPQYFVEFLAYMARQPHFHRYRDALPILGRDGTLKDIQPDSPAAGHVHAKTGTSLRNEDGKWMNRQALAGYVELPGSRRLTFAAFVGVETASADAAREMSKVTGQALGEIAAAAYITQSG</sequence>
<organism evidence="3 4">
    <name type="scientific">Nonomuraea mesophila</name>
    <dbReference type="NCBI Taxonomy" id="2530382"/>
    <lineage>
        <taxon>Bacteria</taxon>
        <taxon>Bacillati</taxon>
        <taxon>Actinomycetota</taxon>
        <taxon>Actinomycetes</taxon>
        <taxon>Streptosporangiales</taxon>
        <taxon>Streptosporangiaceae</taxon>
        <taxon>Nonomuraea</taxon>
    </lineage>
</organism>
<comment type="similarity">
    <text evidence="1">Belongs to the peptidase S13 family.</text>
</comment>
<dbReference type="Gene3D" id="3.50.80.20">
    <property type="entry name" value="D-Ala-D-Ala carboxypeptidase C, peptidase S13"/>
    <property type="match status" value="1"/>
</dbReference>
<dbReference type="PANTHER" id="PTHR30023:SF0">
    <property type="entry name" value="PENICILLIN-SENSITIVE CARBOXYPEPTIDASE A"/>
    <property type="match status" value="1"/>
</dbReference>
<gene>
    <name evidence="3" type="primary">dacB</name>
    <name evidence="3" type="ORF">E1295_16490</name>
</gene>
<keyword evidence="2 3" id="KW-0378">Hydrolase</keyword>
<accession>A0A4R5FM40</accession>
<evidence type="ECO:0000313" key="3">
    <source>
        <dbReference type="EMBL" id="TDE53612.1"/>
    </source>
</evidence>
<name>A0A4R5FM40_9ACTN</name>
<keyword evidence="4" id="KW-1185">Reference proteome</keyword>
<comment type="caution">
    <text evidence="3">The sequence shown here is derived from an EMBL/GenBank/DDBJ whole genome shotgun (WGS) entry which is preliminary data.</text>
</comment>
<evidence type="ECO:0000313" key="4">
    <source>
        <dbReference type="Proteomes" id="UP000295136"/>
    </source>
</evidence>
<dbReference type="RefSeq" id="WP_132631157.1">
    <property type="nucleotide sequence ID" value="NZ_SMLD01000036.1"/>
</dbReference>
<dbReference type="PROSITE" id="PS51318">
    <property type="entry name" value="TAT"/>
    <property type="match status" value="1"/>
</dbReference>
<dbReference type="GO" id="GO:0009002">
    <property type="term" value="F:serine-type D-Ala-D-Ala carboxypeptidase activity"/>
    <property type="evidence" value="ECO:0007669"/>
    <property type="project" value="UniProtKB-EC"/>
</dbReference>